<dbReference type="InterPro" id="IPR000182">
    <property type="entry name" value="GNAT_dom"/>
</dbReference>
<dbReference type="Proteomes" id="UP000239494">
    <property type="component" value="Unassembled WGS sequence"/>
</dbReference>
<evidence type="ECO:0000313" key="5">
    <source>
        <dbReference type="Proteomes" id="UP000239494"/>
    </source>
</evidence>
<protein>
    <submittedName>
        <fullName evidence="4">Acetyltransferase (GNAT) family protein</fullName>
    </submittedName>
</protein>
<dbReference type="PANTHER" id="PTHR43877">
    <property type="entry name" value="AMINOALKYLPHOSPHONATE N-ACETYLTRANSFERASE-RELATED-RELATED"/>
    <property type="match status" value="1"/>
</dbReference>
<evidence type="ECO:0000313" key="4">
    <source>
        <dbReference type="EMBL" id="PRY40564.1"/>
    </source>
</evidence>
<dbReference type="InterPro" id="IPR050832">
    <property type="entry name" value="Bact_Acetyltransf"/>
</dbReference>
<evidence type="ECO:0000256" key="1">
    <source>
        <dbReference type="ARBA" id="ARBA00022679"/>
    </source>
</evidence>
<dbReference type="RefSeq" id="WP_106189098.1">
    <property type="nucleotide sequence ID" value="NZ_PVTF01000006.1"/>
</dbReference>
<dbReference type="PROSITE" id="PS51186">
    <property type="entry name" value="GNAT"/>
    <property type="match status" value="1"/>
</dbReference>
<sequence length="130" mass="14133">MIAYEWRGAFGNDEVNALHAEGFAHRVLDDDWWTQVNGHSLGWVCARAGTDLVGFVNVAWDGAAHAFLLDTLVTGPARRQGVGTGLVGLAVEHARAAGCEWLHVDFDDDLRSFYFDSCGFRPTNAGLVAL</sequence>
<evidence type="ECO:0000256" key="2">
    <source>
        <dbReference type="ARBA" id="ARBA00023315"/>
    </source>
</evidence>
<keyword evidence="5" id="KW-1185">Reference proteome</keyword>
<dbReference type="OrthoDB" id="4549080at2"/>
<dbReference type="Gene3D" id="3.40.630.30">
    <property type="match status" value="1"/>
</dbReference>
<keyword evidence="2" id="KW-0012">Acyltransferase</keyword>
<dbReference type="Pfam" id="PF00583">
    <property type="entry name" value="Acetyltransf_1"/>
    <property type="match status" value="1"/>
</dbReference>
<accession>A0A2T0T4K6</accession>
<dbReference type="EMBL" id="PVTF01000006">
    <property type="protein sequence ID" value="PRY40564.1"/>
    <property type="molecule type" value="Genomic_DNA"/>
</dbReference>
<feature type="domain" description="N-acetyltransferase" evidence="3">
    <location>
        <begin position="1"/>
        <end position="130"/>
    </location>
</feature>
<name>A0A2T0T4K6_9PSEU</name>
<organism evidence="4 5">
    <name type="scientific">Umezawaea tangerina</name>
    <dbReference type="NCBI Taxonomy" id="84725"/>
    <lineage>
        <taxon>Bacteria</taxon>
        <taxon>Bacillati</taxon>
        <taxon>Actinomycetota</taxon>
        <taxon>Actinomycetes</taxon>
        <taxon>Pseudonocardiales</taxon>
        <taxon>Pseudonocardiaceae</taxon>
        <taxon>Umezawaea</taxon>
    </lineage>
</organism>
<evidence type="ECO:0000259" key="3">
    <source>
        <dbReference type="PROSITE" id="PS51186"/>
    </source>
</evidence>
<reference evidence="4 5" key="1">
    <citation type="submission" date="2018-03" db="EMBL/GenBank/DDBJ databases">
        <title>Genomic Encyclopedia of Archaeal and Bacterial Type Strains, Phase II (KMG-II): from individual species to whole genera.</title>
        <authorList>
            <person name="Goeker M."/>
        </authorList>
    </citation>
    <scope>NUCLEOTIDE SEQUENCE [LARGE SCALE GENOMIC DNA]</scope>
    <source>
        <strain evidence="4 5">DSM 44720</strain>
    </source>
</reference>
<dbReference type="InterPro" id="IPR016181">
    <property type="entry name" value="Acyl_CoA_acyltransferase"/>
</dbReference>
<gene>
    <name evidence="4" type="ORF">CLV43_106305</name>
</gene>
<dbReference type="AlphaFoldDB" id="A0A2T0T4K6"/>
<dbReference type="SUPFAM" id="SSF55729">
    <property type="entry name" value="Acyl-CoA N-acyltransferases (Nat)"/>
    <property type="match status" value="1"/>
</dbReference>
<comment type="caution">
    <text evidence="4">The sequence shown here is derived from an EMBL/GenBank/DDBJ whole genome shotgun (WGS) entry which is preliminary data.</text>
</comment>
<dbReference type="GO" id="GO:0016747">
    <property type="term" value="F:acyltransferase activity, transferring groups other than amino-acyl groups"/>
    <property type="evidence" value="ECO:0007669"/>
    <property type="project" value="InterPro"/>
</dbReference>
<dbReference type="CDD" id="cd04301">
    <property type="entry name" value="NAT_SF"/>
    <property type="match status" value="1"/>
</dbReference>
<proteinExistence type="predicted"/>
<keyword evidence="1 4" id="KW-0808">Transferase</keyword>